<evidence type="ECO:0000313" key="1">
    <source>
        <dbReference type="EMBL" id="KAJ0105781.1"/>
    </source>
</evidence>
<gene>
    <name evidence="1" type="ORF">Patl1_19685</name>
</gene>
<name>A0ACC1C1C4_9ROSI</name>
<reference evidence="2" key="1">
    <citation type="journal article" date="2023" name="G3 (Bethesda)">
        <title>Genome assembly and association tests identify interacting loci associated with vigor, precocity, and sex in interspecific pistachio rootstocks.</title>
        <authorList>
            <person name="Palmer W."/>
            <person name="Jacygrad E."/>
            <person name="Sagayaradj S."/>
            <person name="Cavanaugh K."/>
            <person name="Han R."/>
            <person name="Bertier L."/>
            <person name="Beede B."/>
            <person name="Kafkas S."/>
            <person name="Golino D."/>
            <person name="Preece J."/>
            <person name="Michelmore R."/>
        </authorList>
    </citation>
    <scope>NUCLEOTIDE SEQUENCE [LARGE SCALE GENOMIC DNA]</scope>
</reference>
<keyword evidence="2" id="KW-1185">Reference proteome</keyword>
<protein>
    <submittedName>
        <fullName evidence="1">Uncharacterized protein</fullName>
    </submittedName>
</protein>
<dbReference type="EMBL" id="CM047898">
    <property type="protein sequence ID" value="KAJ0105781.1"/>
    <property type="molecule type" value="Genomic_DNA"/>
</dbReference>
<evidence type="ECO:0000313" key="2">
    <source>
        <dbReference type="Proteomes" id="UP001164250"/>
    </source>
</evidence>
<proteinExistence type="predicted"/>
<accession>A0ACC1C1C4</accession>
<sequence length="95" mass="10468">MKPTKEPGLNMKIKSSKTIFKSMEKALGIPFLKQPTLNVATLGKMKKSLSLSFMHFFETDNQKCNSATEEDNNPVLDSMSGPESYAVSGLPDLNL</sequence>
<comment type="caution">
    <text evidence="1">The sequence shown here is derived from an EMBL/GenBank/DDBJ whole genome shotgun (WGS) entry which is preliminary data.</text>
</comment>
<organism evidence="1 2">
    <name type="scientific">Pistacia atlantica</name>
    <dbReference type="NCBI Taxonomy" id="434234"/>
    <lineage>
        <taxon>Eukaryota</taxon>
        <taxon>Viridiplantae</taxon>
        <taxon>Streptophyta</taxon>
        <taxon>Embryophyta</taxon>
        <taxon>Tracheophyta</taxon>
        <taxon>Spermatophyta</taxon>
        <taxon>Magnoliopsida</taxon>
        <taxon>eudicotyledons</taxon>
        <taxon>Gunneridae</taxon>
        <taxon>Pentapetalae</taxon>
        <taxon>rosids</taxon>
        <taxon>malvids</taxon>
        <taxon>Sapindales</taxon>
        <taxon>Anacardiaceae</taxon>
        <taxon>Pistacia</taxon>
    </lineage>
</organism>
<dbReference type="Proteomes" id="UP001164250">
    <property type="component" value="Chromosome 2"/>
</dbReference>